<comment type="caution">
    <text evidence="1">The sequence shown here is derived from an EMBL/GenBank/DDBJ whole genome shotgun (WGS) entry which is preliminary data.</text>
</comment>
<gene>
    <name evidence="1" type="ORF">EYZ11_008833</name>
</gene>
<evidence type="ECO:0000313" key="1">
    <source>
        <dbReference type="EMBL" id="THC91708.1"/>
    </source>
</evidence>
<reference evidence="1 2" key="1">
    <citation type="submission" date="2019-03" db="EMBL/GenBank/DDBJ databases">
        <title>The genome sequence of a newly discovered highly antifungal drug resistant Aspergillus species, Aspergillus tanneri NIH 1004.</title>
        <authorList>
            <person name="Mounaud S."/>
            <person name="Singh I."/>
            <person name="Joardar V."/>
            <person name="Pakala S."/>
            <person name="Pakala S."/>
            <person name="Venepally P."/>
            <person name="Hoover J."/>
            <person name="Nierman W."/>
            <person name="Chung J."/>
            <person name="Losada L."/>
        </authorList>
    </citation>
    <scope>NUCLEOTIDE SEQUENCE [LARGE SCALE GENOMIC DNA]</scope>
    <source>
        <strain evidence="1 2">NIH1004</strain>
    </source>
</reference>
<keyword evidence="2" id="KW-1185">Reference proteome</keyword>
<accession>A0A4S3JBM4</accession>
<sequence length="51" mass="5743">MFGSKSGFLRPEQHVYDHEGASSPGCSDAARWIVSNDLAVLTQLWCRDFKE</sequence>
<dbReference type="Proteomes" id="UP000308092">
    <property type="component" value="Unassembled WGS sequence"/>
</dbReference>
<organism evidence="1 2">
    <name type="scientific">Aspergillus tanneri</name>
    <dbReference type="NCBI Taxonomy" id="1220188"/>
    <lineage>
        <taxon>Eukaryota</taxon>
        <taxon>Fungi</taxon>
        <taxon>Dikarya</taxon>
        <taxon>Ascomycota</taxon>
        <taxon>Pezizomycotina</taxon>
        <taxon>Eurotiomycetes</taxon>
        <taxon>Eurotiomycetidae</taxon>
        <taxon>Eurotiales</taxon>
        <taxon>Aspergillaceae</taxon>
        <taxon>Aspergillus</taxon>
        <taxon>Aspergillus subgen. Circumdati</taxon>
    </lineage>
</organism>
<dbReference type="VEuPathDB" id="FungiDB:EYZ11_008833"/>
<proteinExistence type="predicted"/>
<dbReference type="AlphaFoldDB" id="A0A4S3JBM4"/>
<protein>
    <submittedName>
        <fullName evidence="1">Uncharacterized protein</fullName>
    </submittedName>
</protein>
<dbReference type="EMBL" id="SOSA01000391">
    <property type="protein sequence ID" value="THC91708.1"/>
    <property type="molecule type" value="Genomic_DNA"/>
</dbReference>
<evidence type="ECO:0000313" key="2">
    <source>
        <dbReference type="Proteomes" id="UP000308092"/>
    </source>
</evidence>
<name>A0A4S3JBM4_9EURO</name>